<sequence>MAPKPTKSKARLTPSTKSTTTNSSPPYPFQPAPAALQPFCATLPPGHVYITHVDPRPSAAKRKLFLIPIGINLTVIALFVWRVAYITPYYLALAMSMLGHSNDTTLQTADLSWGQLGWAIARRAATFLLDFVLGVFVWPWPYEFFVGTTGRGSPVAWRWAVGFRDREVYVRRSRDGWDGVLRKEKVDLFDSEAAEAREGRDAILSRVRTATAPMFMQQKTGYLTMNGEWDLDWRGMVDATRLADAKEIALEAFGTVVLLHHAKFGWVSVDLGNGDNAEQDERRRQVMAFRDALAALGKEDLFFRWVEMIQFETDQPGGFTREKQVVAAQKIRDMFKTNGVDFDGLWKEAVGTDGLAGMPERVYIESGLCAVRSQNALVQAAGDLEVL</sequence>
<accession>A0ACB7P3B2</accession>
<name>A0ACB7P3B2_9PEZI</name>
<dbReference type="EMBL" id="JAGIZQ010000006">
    <property type="protein sequence ID" value="KAH6623498.1"/>
    <property type="molecule type" value="Genomic_DNA"/>
</dbReference>
<evidence type="ECO:0000313" key="2">
    <source>
        <dbReference type="Proteomes" id="UP000724584"/>
    </source>
</evidence>
<evidence type="ECO:0000313" key="1">
    <source>
        <dbReference type="EMBL" id="KAH6623498.1"/>
    </source>
</evidence>
<reference evidence="1 2" key="1">
    <citation type="journal article" date="2021" name="Nat. Commun.">
        <title>Genetic determinants of endophytism in the Arabidopsis root mycobiome.</title>
        <authorList>
            <person name="Mesny F."/>
            <person name="Miyauchi S."/>
            <person name="Thiergart T."/>
            <person name="Pickel B."/>
            <person name="Atanasova L."/>
            <person name="Karlsson M."/>
            <person name="Huettel B."/>
            <person name="Barry K.W."/>
            <person name="Haridas S."/>
            <person name="Chen C."/>
            <person name="Bauer D."/>
            <person name="Andreopoulos W."/>
            <person name="Pangilinan J."/>
            <person name="LaButti K."/>
            <person name="Riley R."/>
            <person name="Lipzen A."/>
            <person name="Clum A."/>
            <person name="Drula E."/>
            <person name="Henrissat B."/>
            <person name="Kohler A."/>
            <person name="Grigoriev I.V."/>
            <person name="Martin F.M."/>
            <person name="Hacquard S."/>
        </authorList>
    </citation>
    <scope>NUCLEOTIDE SEQUENCE [LARGE SCALE GENOMIC DNA]</scope>
    <source>
        <strain evidence="1 2">MPI-SDFR-AT-0079</strain>
    </source>
</reference>
<dbReference type="Proteomes" id="UP000724584">
    <property type="component" value="Unassembled WGS sequence"/>
</dbReference>
<keyword evidence="2" id="KW-1185">Reference proteome</keyword>
<organism evidence="1 2">
    <name type="scientific">Chaetomium tenue</name>
    <dbReference type="NCBI Taxonomy" id="1854479"/>
    <lineage>
        <taxon>Eukaryota</taxon>
        <taxon>Fungi</taxon>
        <taxon>Dikarya</taxon>
        <taxon>Ascomycota</taxon>
        <taxon>Pezizomycotina</taxon>
        <taxon>Sordariomycetes</taxon>
        <taxon>Sordariomycetidae</taxon>
        <taxon>Sordariales</taxon>
        <taxon>Chaetomiaceae</taxon>
        <taxon>Chaetomium</taxon>
    </lineage>
</organism>
<gene>
    <name evidence="1" type="ORF">F5144DRAFT_495267</name>
</gene>
<comment type="caution">
    <text evidence="1">The sequence shown here is derived from an EMBL/GenBank/DDBJ whole genome shotgun (WGS) entry which is preliminary data.</text>
</comment>
<proteinExistence type="predicted"/>
<protein>
    <submittedName>
        <fullName evidence="1">Uncharacterized protein</fullName>
    </submittedName>
</protein>